<name>A0A0W8FRP9_9ZZZZ</name>
<dbReference type="Gene3D" id="3.10.520.10">
    <property type="entry name" value="ApbE-like domains"/>
    <property type="match status" value="1"/>
</dbReference>
<gene>
    <name evidence="1" type="ORF">ASZ90_006613</name>
</gene>
<organism evidence="1">
    <name type="scientific">hydrocarbon metagenome</name>
    <dbReference type="NCBI Taxonomy" id="938273"/>
    <lineage>
        <taxon>unclassified sequences</taxon>
        <taxon>metagenomes</taxon>
        <taxon>ecological metagenomes</taxon>
    </lineage>
</organism>
<dbReference type="NCBIfam" id="NF003323">
    <property type="entry name" value="PRK04334.1-3"/>
    <property type="match status" value="1"/>
</dbReference>
<dbReference type="InterPro" id="IPR003374">
    <property type="entry name" value="ApbE-like_sf"/>
</dbReference>
<comment type="caution">
    <text evidence="1">The sequence shown here is derived from an EMBL/GenBank/DDBJ whole genome shotgun (WGS) entry which is preliminary data.</text>
</comment>
<evidence type="ECO:0000313" key="1">
    <source>
        <dbReference type="EMBL" id="KUG23565.1"/>
    </source>
</evidence>
<dbReference type="AlphaFoldDB" id="A0A0W8FRP9"/>
<dbReference type="EMBL" id="LNQE01000898">
    <property type="protein sequence ID" value="KUG23565.1"/>
    <property type="molecule type" value="Genomic_DNA"/>
</dbReference>
<proteinExistence type="predicted"/>
<dbReference type="SUPFAM" id="SSF143631">
    <property type="entry name" value="ApbE-like"/>
    <property type="match status" value="1"/>
</dbReference>
<sequence>MKHEERTYRSLINKDNLISYNVKIAESDLFISSDANQTKEVLESLGRYRQYLETYIRNHPEFRTSLVPLLDDNLAPPIVQDMLLKSKICGVGPMASVAGAISEFVGNDLLPYSENVIIENGGDIFLKSKNELTVSVYAGESPLSYKINFVIKPEKTPLGVCTSSATVGPSLSFGNADAVCVISKSATLADAAASAIGNRVKSKNDIKTSLDFGINIPGVAGIIIILGNDMGAIGEVQLV</sequence>
<accession>A0A0W8FRP9</accession>
<protein>
    <submittedName>
        <fullName evidence="1">Uncharacterized protein</fullName>
    </submittedName>
</protein>
<reference evidence="1" key="1">
    <citation type="journal article" date="2015" name="Proc. Natl. Acad. Sci. U.S.A.">
        <title>Networks of energetic and metabolic interactions define dynamics in microbial communities.</title>
        <authorList>
            <person name="Embree M."/>
            <person name="Liu J.K."/>
            <person name="Al-Bassam M.M."/>
            <person name="Zengler K."/>
        </authorList>
    </citation>
    <scope>NUCLEOTIDE SEQUENCE</scope>
</reference>